<dbReference type="STRING" id="1184609.KILIM_039_00600"/>
<evidence type="ECO:0000313" key="4">
    <source>
        <dbReference type="EMBL" id="GAB96485.1"/>
    </source>
</evidence>
<sequence length="313" mass="33521">MHLMRLGVIDVGSNTVHLLVVDAHWGAQPMPASSHKIDLRLSEHTTADGRISDKVAKRLEGFVRECVDLAEDLGIEQLMGFATSAIREAPNGEQVLAGIRASTGVNLEVLTGEAESRLTFLAARRWFGWSAGRLLLVDIGGGSLELATGLDEDPDVAVSLPLGAGRLTRERLTDDPPTEKDVRALRRYVRAQVAGVVRDLSRVGEPDLCVGTSKTIRSLARLAGAAASGEGPYVRRVLARRDLKEIVPRLAALDAKGRSALPGVSVNRSRQVLAGALVVDAAMDLLGVEKLVVCPWALREGIILQHLDLIPAP</sequence>
<dbReference type="Gene3D" id="3.30.420.150">
    <property type="entry name" value="Exopolyphosphatase. Domain 2"/>
    <property type="match status" value="1"/>
</dbReference>
<dbReference type="InterPro" id="IPR003695">
    <property type="entry name" value="Ppx_GppA_N"/>
</dbReference>
<dbReference type="SUPFAM" id="SSF53067">
    <property type="entry name" value="Actin-like ATPase domain"/>
    <property type="match status" value="2"/>
</dbReference>
<dbReference type="Pfam" id="PF02541">
    <property type="entry name" value="Ppx-GppA"/>
    <property type="match status" value="1"/>
</dbReference>
<dbReference type="InterPro" id="IPR050273">
    <property type="entry name" value="GppA/Ppx_hydrolase"/>
</dbReference>
<dbReference type="PANTHER" id="PTHR30005">
    <property type="entry name" value="EXOPOLYPHOSPHATASE"/>
    <property type="match status" value="1"/>
</dbReference>
<organism evidence="4 5">
    <name type="scientific">Kineosphaera limosa NBRC 100340</name>
    <dbReference type="NCBI Taxonomy" id="1184609"/>
    <lineage>
        <taxon>Bacteria</taxon>
        <taxon>Bacillati</taxon>
        <taxon>Actinomycetota</taxon>
        <taxon>Actinomycetes</taxon>
        <taxon>Micrococcales</taxon>
        <taxon>Dermatophilaceae</taxon>
        <taxon>Kineosphaera</taxon>
    </lineage>
</organism>
<dbReference type="GO" id="GO:0016462">
    <property type="term" value="F:pyrophosphatase activity"/>
    <property type="evidence" value="ECO:0007669"/>
    <property type="project" value="TreeGrafter"/>
</dbReference>
<gene>
    <name evidence="4" type="ORF">KILIM_039_00600</name>
</gene>
<dbReference type="InterPro" id="IPR043129">
    <property type="entry name" value="ATPase_NBD"/>
</dbReference>
<comment type="caution">
    <text evidence="4">The sequence shown here is derived from an EMBL/GenBank/DDBJ whole genome shotgun (WGS) entry which is preliminary data.</text>
</comment>
<dbReference type="Gene3D" id="3.30.420.40">
    <property type="match status" value="1"/>
</dbReference>
<feature type="domain" description="Ppx/GppA phosphatase N-terminal" evidence="3">
    <location>
        <begin position="30"/>
        <end position="307"/>
    </location>
</feature>
<dbReference type="eggNOG" id="COG0248">
    <property type="taxonomic scope" value="Bacteria"/>
</dbReference>
<dbReference type="CDD" id="cd24056">
    <property type="entry name" value="ASKHA_NBD_MtPPX1-like"/>
    <property type="match status" value="1"/>
</dbReference>
<dbReference type="EMBL" id="BAHD01000039">
    <property type="protein sequence ID" value="GAB96485.1"/>
    <property type="molecule type" value="Genomic_DNA"/>
</dbReference>
<accession>K6WB77</accession>
<evidence type="ECO:0000259" key="3">
    <source>
        <dbReference type="Pfam" id="PF02541"/>
    </source>
</evidence>
<protein>
    <submittedName>
        <fullName evidence="4">Putative phosphatase</fullName>
    </submittedName>
</protein>
<dbReference type="PANTHER" id="PTHR30005:SF0">
    <property type="entry name" value="RETROGRADE REGULATION PROTEIN 2"/>
    <property type="match status" value="1"/>
</dbReference>
<dbReference type="Proteomes" id="UP000008366">
    <property type="component" value="Unassembled WGS sequence"/>
</dbReference>
<dbReference type="FunFam" id="3.30.420.150:FF:000006">
    <property type="entry name" value="Ppx/GppA family phosphatase"/>
    <property type="match status" value="1"/>
</dbReference>
<evidence type="ECO:0000256" key="2">
    <source>
        <dbReference type="ARBA" id="ARBA00022801"/>
    </source>
</evidence>
<keyword evidence="2" id="KW-0378">Hydrolase</keyword>
<reference evidence="4 5" key="1">
    <citation type="submission" date="2012-08" db="EMBL/GenBank/DDBJ databases">
        <title>Whole genome shotgun sequence of Kineosphaera limosa NBRC 100340.</title>
        <authorList>
            <person name="Yoshida I."/>
            <person name="Isaki S."/>
            <person name="Hosoyama A."/>
            <person name="Tsuchikane K."/>
            <person name="Katsumata H."/>
            <person name="Ando Y."/>
            <person name="Ohji S."/>
            <person name="Hamada M."/>
            <person name="Tamura T."/>
            <person name="Yamazoe A."/>
            <person name="Yamazaki S."/>
            <person name="Fujita N."/>
        </authorList>
    </citation>
    <scope>NUCLEOTIDE SEQUENCE [LARGE SCALE GENOMIC DNA]</scope>
    <source>
        <strain evidence="4 5">NBRC 100340</strain>
    </source>
</reference>
<keyword evidence="5" id="KW-1185">Reference proteome</keyword>
<comment type="similarity">
    <text evidence="1">Belongs to the GppA/Ppx family.</text>
</comment>
<name>K6WB77_9MICO</name>
<evidence type="ECO:0000313" key="5">
    <source>
        <dbReference type="Proteomes" id="UP000008366"/>
    </source>
</evidence>
<evidence type="ECO:0000256" key="1">
    <source>
        <dbReference type="ARBA" id="ARBA00007125"/>
    </source>
</evidence>
<proteinExistence type="inferred from homology"/>
<dbReference type="AlphaFoldDB" id="K6WB77"/>